<evidence type="ECO:0000256" key="9">
    <source>
        <dbReference type="ARBA" id="ARBA00023212"/>
    </source>
</evidence>
<evidence type="ECO:0000256" key="8">
    <source>
        <dbReference type="ARBA" id="ARBA00023136"/>
    </source>
</evidence>
<gene>
    <name evidence="13" type="ORF">C1H46_026351</name>
</gene>
<dbReference type="AlphaFoldDB" id="A0A540LNJ0"/>
<evidence type="ECO:0000313" key="14">
    <source>
        <dbReference type="Proteomes" id="UP000315295"/>
    </source>
</evidence>
<keyword evidence="10" id="KW-0449">Lipoprotein</keyword>
<dbReference type="GO" id="GO:0005776">
    <property type="term" value="C:autophagosome"/>
    <property type="evidence" value="ECO:0007669"/>
    <property type="project" value="UniProtKB-ARBA"/>
</dbReference>
<evidence type="ECO:0000256" key="12">
    <source>
        <dbReference type="SAM" id="MobiDB-lite"/>
    </source>
</evidence>
<keyword evidence="9" id="KW-0206">Cytoskeleton</keyword>
<keyword evidence="8" id="KW-0472">Membrane</keyword>
<comment type="caution">
    <text evidence="13">The sequence shown here is derived from an EMBL/GenBank/DDBJ whole genome shotgun (WGS) entry which is preliminary data.</text>
</comment>
<organism evidence="13 14">
    <name type="scientific">Malus baccata</name>
    <name type="common">Siberian crab apple</name>
    <name type="synonym">Pyrus baccata</name>
    <dbReference type="NCBI Taxonomy" id="106549"/>
    <lineage>
        <taxon>Eukaryota</taxon>
        <taxon>Viridiplantae</taxon>
        <taxon>Streptophyta</taxon>
        <taxon>Embryophyta</taxon>
        <taxon>Tracheophyta</taxon>
        <taxon>Spermatophyta</taxon>
        <taxon>Magnoliopsida</taxon>
        <taxon>eudicotyledons</taxon>
        <taxon>Gunneridae</taxon>
        <taxon>Pentapetalae</taxon>
        <taxon>rosids</taxon>
        <taxon>fabids</taxon>
        <taxon>Rosales</taxon>
        <taxon>Rosaceae</taxon>
        <taxon>Amygdaloideae</taxon>
        <taxon>Maleae</taxon>
        <taxon>Malus</taxon>
    </lineage>
</organism>
<evidence type="ECO:0000256" key="6">
    <source>
        <dbReference type="ARBA" id="ARBA00022786"/>
    </source>
</evidence>
<evidence type="ECO:0000256" key="4">
    <source>
        <dbReference type="ARBA" id="ARBA00007293"/>
    </source>
</evidence>
<dbReference type="Gene3D" id="3.10.20.90">
    <property type="entry name" value="Phosphatidylinositol 3-kinase Catalytic Subunit, Chain A, domain 1"/>
    <property type="match status" value="1"/>
</dbReference>
<evidence type="ECO:0000256" key="5">
    <source>
        <dbReference type="ARBA" id="ARBA00022701"/>
    </source>
</evidence>
<keyword evidence="6" id="KW-0833">Ubl conjugation pathway</keyword>
<accession>A0A540LNJ0</accession>
<evidence type="ECO:0000256" key="11">
    <source>
        <dbReference type="RuleBase" id="RU004384"/>
    </source>
</evidence>
<keyword evidence="9" id="KW-0963">Cytoplasm</keyword>
<dbReference type="Pfam" id="PF02991">
    <property type="entry name" value="ATG8"/>
    <property type="match status" value="1"/>
</dbReference>
<keyword evidence="7" id="KW-0653">Protein transport</keyword>
<dbReference type="GO" id="GO:0015031">
    <property type="term" value="P:protein transport"/>
    <property type="evidence" value="ECO:0007669"/>
    <property type="project" value="UniProtKB-KW"/>
</dbReference>
<dbReference type="Proteomes" id="UP000315295">
    <property type="component" value="Unassembled WGS sequence"/>
</dbReference>
<dbReference type="GO" id="GO:0016020">
    <property type="term" value="C:membrane"/>
    <property type="evidence" value="ECO:0007669"/>
    <property type="project" value="UniProtKB-SubCell"/>
</dbReference>
<keyword evidence="14" id="KW-1185">Reference proteome</keyword>
<dbReference type="STRING" id="106549.A0A540LNJ0"/>
<evidence type="ECO:0000256" key="7">
    <source>
        <dbReference type="ARBA" id="ARBA00022927"/>
    </source>
</evidence>
<evidence type="ECO:0000256" key="2">
    <source>
        <dbReference type="ARBA" id="ARBA00004245"/>
    </source>
</evidence>
<evidence type="ECO:0000256" key="10">
    <source>
        <dbReference type="ARBA" id="ARBA00023288"/>
    </source>
</evidence>
<keyword evidence="11" id="KW-0072">Autophagy</keyword>
<keyword evidence="7" id="KW-0813">Transport</keyword>
<keyword evidence="5" id="KW-0493">Microtubule</keyword>
<dbReference type="PANTHER" id="PTHR10969">
    <property type="entry name" value="MICROTUBULE-ASSOCIATED PROTEINS 1A/1B LIGHT CHAIN 3-RELATED"/>
    <property type="match status" value="1"/>
</dbReference>
<dbReference type="InterPro" id="IPR029071">
    <property type="entry name" value="Ubiquitin-like_domsf"/>
</dbReference>
<protein>
    <recommendedName>
        <fullName evidence="11">Autophagy-related protein</fullName>
    </recommendedName>
</protein>
<evidence type="ECO:0000256" key="3">
    <source>
        <dbReference type="ARBA" id="ARBA00004370"/>
    </source>
</evidence>
<evidence type="ECO:0000313" key="13">
    <source>
        <dbReference type="EMBL" id="TQD88054.1"/>
    </source>
</evidence>
<dbReference type="EMBL" id="VIEB01000516">
    <property type="protein sequence ID" value="TQD88054.1"/>
    <property type="molecule type" value="Genomic_DNA"/>
</dbReference>
<feature type="region of interest" description="Disordered" evidence="12">
    <location>
        <begin position="27"/>
        <end position="46"/>
    </location>
</feature>
<dbReference type="GO" id="GO:0005874">
    <property type="term" value="C:microtubule"/>
    <property type="evidence" value="ECO:0007669"/>
    <property type="project" value="UniProtKB-KW"/>
</dbReference>
<proteinExistence type="inferred from homology"/>
<comment type="subcellular location">
    <subcellularLocation>
        <location evidence="2">Cytoplasm</location>
        <location evidence="2">Cytoskeleton</location>
    </subcellularLocation>
    <subcellularLocation>
        <location evidence="3">Membrane</location>
    </subcellularLocation>
</comment>
<evidence type="ECO:0000256" key="1">
    <source>
        <dbReference type="ARBA" id="ARBA00003307"/>
    </source>
</evidence>
<comment type="similarity">
    <text evidence="4 11">Belongs to the ATG8 family.</text>
</comment>
<dbReference type="GO" id="GO:0006914">
    <property type="term" value="P:autophagy"/>
    <property type="evidence" value="ECO:0007669"/>
    <property type="project" value="UniProtKB-KW"/>
</dbReference>
<name>A0A540LNJ0_MALBA</name>
<dbReference type="InterPro" id="IPR004241">
    <property type="entry name" value="Atg8-like"/>
</dbReference>
<dbReference type="SUPFAM" id="SSF54236">
    <property type="entry name" value="Ubiquitin-like"/>
    <property type="match status" value="1"/>
</dbReference>
<sequence length="242" mass="26566">MGLRRNPPSLICRRVERFRVFKKGEATQNETKRKQKVERVSGGGGKGEKCGDHGILNQIYGIVKEVSSYSKNEDVCEIGGIGTLPVPVENVALAKHPQVSTLSAFRSVGVGDGLFAAVYVDKALKVLLVLTLEISFLALSFTQYHVPGNMTLGEFILFIRVSIKISKKRPIFVSFKNTKPHVGALFYEIDEQNEGKDGFLHITYGGEDNVCGSNEEQEHGDKISFENENSQGACLSAVVCNQ</sequence>
<comment type="function">
    <text evidence="1">Ubiquitin-like modifier involved in autophagosomes formation. May mediate the delivery of the autophagosomes to the vacuole via the microtubule cytoskeleton.</text>
</comment>
<reference evidence="13 14" key="1">
    <citation type="journal article" date="2019" name="G3 (Bethesda)">
        <title>Sequencing of a Wild Apple (Malus baccata) Genome Unravels the Differences Between Cultivated and Wild Apple Species Regarding Disease Resistance and Cold Tolerance.</title>
        <authorList>
            <person name="Chen X."/>
        </authorList>
    </citation>
    <scope>NUCLEOTIDE SEQUENCE [LARGE SCALE GENOMIC DNA]</scope>
    <source>
        <strain evidence="14">cv. Shandingzi</strain>
        <tissue evidence="13">Leaves</tissue>
    </source>
</reference>